<comment type="caution">
    <text evidence="1">The sequence shown here is derived from an EMBL/GenBank/DDBJ whole genome shotgun (WGS) entry which is preliminary data.</text>
</comment>
<evidence type="ECO:0008006" key="3">
    <source>
        <dbReference type="Google" id="ProtNLM"/>
    </source>
</evidence>
<proteinExistence type="predicted"/>
<keyword evidence="2" id="KW-1185">Reference proteome</keyword>
<sequence>MDADHHVVRLCVRGMEAEAWGEDGTALRLFLEAWEQASDDYEACVAAHYVARHQDTPEETLRWNQECLNRADRVSDERVSGFYASLYANMARAHRDLGETAVAHEYFQRAAERVEDAPGGDYGMWNRLAIAEGLRGPAAGREVAEAAGGRKAEGALLAGLLARLCEQQDLRALGMILPAYLSDLGSQQDRDRLRSALHMVHAARWLMAEEQQTLGEAIALLGEEAGAPVAGGVGGVSCRGG</sequence>
<accession>A0ABU7WS92</accession>
<dbReference type="SUPFAM" id="SSF48452">
    <property type="entry name" value="TPR-like"/>
    <property type="match status" value="1"/>
</dbReference>
<gene>
    <name evidence="1" type="ORF">RB636_14455</name>
</gene>
<dbReference type="RefSeq" id="WP_331786842.1">
    <property type="nucleotide sequence ID" value="NZ_JAVFKM010000006.1"/>
</dbReference>
<reference evidence="1 2" key="1">
    <citation type="submission" date="2023-08" db="EMBL/GenBank/DDBJ databases">
        <authorList>
            <person name="Sharma P."/>
            <person name="Verma V."/>
            <person name="Mohan M.K."/>
            <person name="Dubey A.K."/>
        </authorList>
    </citation>
    <scope>NUCLEOTIDE SEQUENCE [LARGE SCALE GENOMIC DNA]</scope>
    <source>
        <strain evidence="1 2">ADP4</strain>
    </source>
</reference>
<dbReference type="InterPro" id="IPR011990">
    <property type="entry name" value="TPR-like_helical_dom_sf"/>
</dbReference>
<evidence type="ECO:0000313" key="2">
    <source>
        <dbReference type="Proteomes" id="UP001348265"/>
    </source>
</evidence>
<dbReference type="EMBL" id="JAVFKM010000006">
    <property type="protein sequence ID" value="MEF3114376.1"/>
    <property type="molecule type" value="Genomic_DNA"/>
</dbReference>
<evidence type="ECO:0000313" key="1">
    <source>
        <dbReference type="EMBL" id="MEF3114376.1"/>
    </source>
</evidence>
<organism evidence="1 2">
    <name type="scientific">Streptomyces chrestomyceticus</name>
    <dbReference type="NCBI Taxonomy" id="68185"/>
    <lineage>
        <taxon>Bacteria</taxon>
        <taxon>Bacillati</taxon>
        <taxon>Actinomycetota</taxon>
        <taxon>Actinomycetes</taxon>
        <taxon>Kitasatosporales</taxon>
        <taxon>Streptomycetaceae</taxon>
        <taxon>Streptomyces</taxon>
    </lineage>
</organism>
<protein>
    <recommendedName>
        <fullName evidence="3">Tetratricopeptide repeat protein</fullName>
    </recommendedName>
</protein>
<dbReference type="Gene3D" id="1.25.40.10">
    <property type="entry name" value="Tetratricopeptide repeat domain"/>
    <property type="match status" value="1"/>
</dbReference>
<dbReference type="Proteomes" id="UP001348265">
    <property type="component" value="Unassembled WGS sequence"/>
</dbReference>
<name>A0ABU7WS92_9ACTN</name>